<protein>
    <recommendedName>
        <fullName evidence="1">ArnR1-like winged helix-turn-helix domain-containing protein</fullName>
    </recommendedName>
</protein>
<dbReference type="Pfam" id="PF14947">
    <property type="entry name" value="HTH_45"/>
    <property type="match status" value="1"/>
</dbReference>
<dbReference type="InterPro" id="IPR038723">
    <property type="entry name" value="ArnR1-like_HTH"/>
</dbReference>
<reference evidence="2 3" key="1">
    <citation type="journal article" date="2022" name="Microbiol. Resour. Announc.">
        <title>Complete Genome Sequence of the Hyperthermophilic and Acidophilic Archaeon Saccharolobus caldissimus Strain HS-3T.</title>
        <authorList>
            <person name="Sakai H.D."/>
            <person name="Kurosawa N."/>
        </authorList>
    </citation>
    <scope>NUCLEOTIDE SEQUENCE [LARGE SCALE GENOMIC DNA]</scope>
    <source>
        <strain evidence="2 3">JCM32116</strain>
    </source>
</reference>
<dbReference type="SUPFAM" id="SSF46785">
    <property type="entry name" value="Winged helix' DNA-binding domain"/>
    <property type="match status" value="1"/>
</dbReference>
<dbReference type="GeneID" id="68865217"/>
<evidence type="ECO:0000313" key="2">
    <source>
        <dbReference type="EMBL" id="BDB97471.1"/>
    </source>
</evidence>
<accession>A0AAQ4CNU0</accession>
<dbReference type="InterPro" id="IPR036388">
    <property type="entry name" value="WH-like_DNA-bd_sf"/>
</dbReference>
<dbReference type="RefSeq" id="WP_229571464.1">
    <property type="nucleotide sequence ID" value="NZ_AP025226.1"/>
</dbReference>
<gene>
    <name evidence="2" type="ORF">SACC_04880</name>
</gene>
<dbReference type="EMBL" id="AP025226">
    <property type="protein sequence ID" value="BDB97471.1"/>
    <property type="molecule type" value="Genomic_DNA"/>
</dbReference>
<keyword evidence="3" id="KW-1185">Reference proteome</keyword>
<sequence length="83" mass="9932">MPALNEFEYPIYYLEILKRLNEPKGIRQLEKETGLNYHKIYNALKNLEIDGIVSRRDAGKEKLYYLTEKGYELLRKLRVILVE</sequence>
<evidence type="ECO:0000313" key="3">
    <source>
        <dbReference type="Proteomes" id="UP001319921"/>
    </source>
</evidence>
<dbReference type="InterPro" id="IPR036390">
    <property type="entry name" value="WH_DNA-bd_sf"/>
</dbReference>
<feature type="domain" description="ArnR1-like winged helix-turn-helix" evidence="1">
    <location>
        <begin position="14"/>
        <end position="79"/>
    </location>
</feature>
<dbReference type="Gene3D" id="1.10.10.10">
    <property type="entry name" value="Winged helix-like DNA-binding domain superfamily/Winged helix DNA-binding domain"/>
    <property type="match status" value="1"/>
</dbReference>
<proteinExistence type="predicted"/>
<dbReference type="KEGG" id="scas:SACC_04880"/>
<dbReference type="Proteomes" id="UP001319921">
    <property type="component" value="Chromosome"/>
</dbReference>
<evidence type="ECO:0000259" key="1">
    <source>
        <dbReference type="Pfam" id="PF14947"/>
    </source>
</evidence>
<dbReference type="AlphaFoldDB" id="A0AAQ4CNU0"/>
<name>A0AAQ4CNU0_9CREN</name>
<organism evidence="2 3">
    <name type="scientific">Saccharolobus caldissimus</name>
    <dbReference type="NCBI Taxonomy" id="1702097"/>
    <lineage>
        <taxon>Archaea</taxon>
        <taxon>Thermoproteota</taxon>
        <taxon>Thermoprotei</taxon>
        <taxon>Sulfolobales</taxon>
        <taxon>Sulfolobaceae</taxon>
        <taxon>Saccharolobus</taxon>
    </lineage>
</organism>